<evidence type="ECO:0000313" key="2">
    <source>
        <dbReference type="Proteomes" id="UP001303046"/>
    </source>
</evidence>
<comment type="caution">
    <text evidence="1">The sequence shown here is derived from an EMBL/GenBank/DDBJ whole genome shotgun (WGS) entry which is preliminary data.</text>
</comment>
<proteinExistence type="predicted"/>
<protein>
    <recommendedName>
        <fullName evidence="3">Phlebovirus glycoprotein G2 fusion domain-containing protein</fullName>
    </recommendedName>
</protein>
<sequence>MESLAATIGFIKLKCRTLSTVLQQAALSILSTLLRRYLCVPFAAPQETHMRDRPVISIENSTIYCEDADENKVGGCAMAVRNDCNNLVEFGSRSCRCAFLRLRDRRRRKLWTVSAYAPTETAEDNSKDAFYD</sequence>
<name>A0ABR1EVU0_NECAM</name>
<dbReference type="Gene3D" id="3.60.10.10">
    <property type="entry name" value="Endonuclease/exonuclease/phosphatase"/>
    <property type="match status" value="1"/>
</dbReference>
<organism evidence="1 2">
    <name type="scientific">Necator americanus</name>
    <name type="common">Human hookworm</name>
    <dbReference type="NCBI Taxonomy" id="51031"/>
    <lineage>
        <taxon>Eukaryota</taxon>
        <taxon>Metazoa</taxon>
        <taxon>Ecdysozoa</taxon>
        <taxon>Nematoda</taxon>
        <taxon>Chromadorea</taxon>
        <taxon>Rhabditida</taxon>
        <taxon>Rhabditina</taxon>
        <taxon>Rhabditomorpha</taxon>
        <taxon>Strongyloidea</taxon>
        <taxon>Ancylostomatidae</taxon>
        <taxon>Bunostominae</taxon>
        <taxon>Necator</taxon>
    </lineage>
</organism>
<reference evidence="1 2" key="1">
    <citation type="submission" date="2023-08" db="EMBL/GenBank/DDBJ databases">
        <title>A Necator americanus chromosomal reference genome.</title>
        <authorList>
            <person name="Ilik V."/>
            <person name="Petrzelkova K.J."/>
            <person name="Pardy F."/>
            <person name="Fuh T."/>
            <person name="Niatou-Singa F.S."/>
            <person name="Gouil Q."/>
            <person name="Baker L."/>
            <person name="Ritchie M.E."/>
            <person name="Jex A.R."/>
            <person name="Gazzola D."/>
            <person name="Li H."/>
            <person name="Toshio Fujiwara R."/>
            <person name="Zhan B."/>
            <person name="Aroian R.V."/>
            <person name="Pafco B."/>
            <person name="Schwarz E.M."/>
        </authorList>
    </citation>
    <scope>NUCLEOTIDE SEQUENCE [LARGE SCALE GENOMIC DNA]</scope>
    <source>
        <strain evidence="1 2">Aroian</strain>
        <tissue evidence="1">Whole animal</tissue>
    </source>
</reference>
<dbReference type="InterPro" id="IPR036691">
    <property type="entry name" value="Endo/exonu/phosph_ase_sf"/>
</dbReference>
<evidence type="ECO:0000313" key="1">
    <source>
        <dbReference type="EMBL" id="KAK6766777.1"/>
    </source>
</evidence>
<gene>
    <name evidence="1" type="primary">Necator_chrX.g26365</name>
    <name evidence="1" type="ORF">RB195_026198</name>
</gene>
<keyword evidence="2" id="KW-1185">Reference proteome</keyword>
<evidence type="ECO:0008006" key="3">
    <source>
        <dbReference type="Google" id="ProtNLM"/>
    </source>
</evidence>
<accession>A0ABR1EVU0</accession>
<dbReference type="Proteomes" id="UP001303046">
    <property type="component" value="Unassembled WGS sequence"/>
</dbReference>
<dbReference type="EMBL" id="JAVFWL010000006">
    <property type="protein sequence ID" value="KAK6766777.1"/>
    <property type="molecule type" value="Genomic_DNA"/>
</dbReference>